<comment type="subunit">
    <text evidence="5">Part of the ribosomal stalk of the 50S ribosomal subunit. The N-terminus interacts with L11 and the large rRNA to form the base of the stalk. The C-terminus forms an elongated spine to which L12 dimers bind in a sequential fashion forming a multimeric L10(L12)X complex.</text>
</comment>
<proteinExistence type="inferred from homology"/>
<dbReference type="CDD" id="cd05797">
    <property type="entry name" value="Ribosomal_L10"/>
    <property type="match status" value="1"/>
</dbReference>
<dbReference type="InterPro" id="IPR022973">
    <property type="entry name" value="Ribosomal_uL10_bac"/>
</dbReference>
<dbReference type="AlphaFoldDB" id="A0A845DJE1"/>
<dbReference type="InterPro" id="IPR043141">
    <property type="entry name" value="Ribosomal_uL10-like_sf"/>
</dbReference>
<dbReference type="SUPFAM" id="SSF160369">
    <property type="entry name" value="Ribosomal protein L10-like"/>
    <property type="match status" value="1"/>
</dbReference>
<dbReference type="Pfam" id="PF00466">
    <property type="entry name" value="Ribosomal_L10"/>
    <property type="match status" value="1"/>
</dbReference>
<accession>A0A845DJE1</accession>
<protein>
    <recommendedName>
        <fullName evidence="4 5">Large ribosomal subunit protein uL10</fullName>
    </recommendedName>
</protein>
<evidence type="ECO:0000256" key="1">
    <source>
        <dbReference type="ARBA" id="ARBA00008889"/>
    </source>
</evidence>
<dbReference type="Gene3D" id="3.30.70.1730">
    <property type="match status" value="1"/>
</dbReference>
<dbReference type="GO" id="GO:0015934">
    <property type="term" value="C:large ribosomal subunit"/>
    <property type="evidence" value="ECO:0007669"/>
    <property type="project" value="InterPro"/>
</dbReference>
<dbReference type="Proteomes" id="UP000449092">
    <property type="component" value="Unassembled WGS sequence"/>
</dbReference>
<organism evidence="6 7">
    <name type="scientific">Candidatus Spechtbacteria bacterium SB0662_bin_43</name>
    <dbReference type="NCBI Taxonomy" id="2604897"/>
    <lineage>
        <taxon>Bacteria</taxon>
        <taxon>Candidatus Spechtiibacteriota</taxon>
    </lineage>
</organism>
<evidence type="ECO:0000256" key="4">
    <source>
        <dbReference type="ARBA" id="ARBA00035202"/>
    </source>
</evidence>
<evidence type="ECO:0000313" key="6">
    <source>
        <dbReference type="EMBL" id="MYE38306.1"/>
    </source>
</evidence>
<comment type="similarity">
    <text evidence="1 5">Belongs to the universal ribosomal protein uL10 family.</text>
</comment>
<dbReference type="InterPro" id="IPR002363">
    <property type="entry name" value="Ribosomal_uL10_CS_bac"/>
</dbReference>
<evidence type="ECO:0000256" key="5">
    <source>
        <dbReference type="HAMAP-Rule" id="MF_00362"/>
    </source>
</evidence>
<keyword evidence="2 5" id="KW-0689">Ribosomal protein</keyword>
<keyword evidence="3 5" id="KW-0687">Ribonucleoprotein</keyword>
<dbReference type="InterPro" id="IPR001790">
    <property type="entry name" value="Ribosomal_uL10"/>
</dbReference>
<sequence length="174" mass="19154">MAISKTKKQEVVSELKKAFGDANIVIFTDFSGMDVASITHLRSRIREAGGRYIVAKKNLMYIALQDKNIEGIDPRTLEGEIAIALSESDSVMLAKTIHSFAKDDKKPVMLSAIMDSQILSRAEVEHLATLPSKDELHARVVGSINAPAFGLARALSDTMRRLVYVLNAIAEQKR</sequence>
<dbReference type="PANTHER" id="PTHR11560">
    <property type="entry name" value="39S RIBOSOMAL PROTEIN L10, MITOCHONDRIAL"/>
    <property type="match status" value="1"/>
</dbReference>
<dbReference type="GO" id="GO:0003735">
    <property type="term" value="F:structural constituent of ribosome"/>
    <property type="evidence" value="ECO:0007669"/>
    <property type="project" value="InterPro"/>
</dbReference>
<name>A0A845DJE1_9BACT</name>
<dbReference type="EMBL" id="VXOY01000018">
    <property type="protein sequence ID" value="MYE38306.1"/>
    <property type="molecule type" value="Genomic_DNA"/>
</dbReference>
<dbReference type="InterPro" id="IPR047865">
    <property type="entry name" value="Ribosomal_uL10_bac_type"/>
</dbReference>
<comment type="caution">
    <text evidence="6">The sequence shown here is derived from an EMBL/GenBank/DDBJ whole genome shotgun (WGS) entry which is preliminary data.</text>
</comment>
<dbReference type="GO" id="GO:0006412">
    <property type="term" value="P:translation"/>
    <property type="evidence" value="ECO:0007669"/>
    <property type="project" value="UniProtKB-UniRule"/>
</dbReference>
<dbReference type="GO" id="GO:0070180">
    <property type="term" value="F:large ribosomal subunit rRNA binding"/>
    <property type="evidence" value="ECO:0007669"/>
    <property type="project" value="UniProtKB-UniRule"/>
</dbReference>
<dbReference type="HAMAP" id="MF_00362">
    <property type="entry name" value="Ribosomal_uL10"/>
    <property type="match status" value="1"/>
</dbReference>
<evidence type="ECO:0000256" key="2">
    <source>
        <dbReference type="ARBA" id="ARBA00022980"/>
    </source>
</evidence>
<dbReference type="NCBIfam" id="NF000955">
    <property type="entry name" value="PRK00099.1-1"/>
    <property type="match status" value="1"/>
</dbReference>
<dbReference type="Gene3D" id="6.10.250.290">
    <property type="match status" value="1"/>
</dbReference>
<keyword evidence="5" id="KW-0694">RNA-binding</keyword>
<comment type="function">
    <text evidence="5">Forms part of the ribosomal stalk, playing a central role in the interaction of the ribosome with GTP-bound translation factors.</text>
</comment>
<keyword evidence="5" id="KW-0699">rRNA-binding</keyword>
<reference evidence="6 7" key="1">
    <citation type="submission" date="2019-09" db="EMBL/GenBank/DDBJ databases">
        <title>Characterisation of the sponge microbiome using genome-centric metagenomics.</title>
        <authorList>
            <person name="Engelberts J.P."/>
            <person name="Robbins S.J."/>
            <person name="De Goeij J.M."/>
            <person name="Aranda M."/>
            <person name="Bell S.C."/>
            <person name="Webster N.S."/>
        </authorList>
    </citation>
    <scope>NUCLEOTIDE SEQUENCE [LARGE SCALE GENOMIC DNA]</scope>
    <source>
        <strain evidence="6">SB0662_bin_43</strain>
    </source>
</reference>
<evidence type="ECO:0000256" key="3">
    <source>
        <dbReference type="ARBA" id="ARBA00023274"/>
    </source>
</evidence>
<evidence type="ECO:0000313" key="7">
    <source>
        <dbReference type="Proteomes" id="UP000449092"/>
    </source>
</evidence>
<dbReference type="PROSITE" id="PS01109">
    <property type="entry name" value="RIBOSOMAL_L10"/>
    <property type="match status" value="1"/>
</dbReference>
<gene>
    <name evidence="5" type="primary">rplJ</name>
    <name evidence="6" type="ORF">F4X82_02190</name>
</gene>